<protein>
    <recommendedName>
        <fullName evidence="3">BTB domain-containing protein</fullName>
    </recommendedName>
</protein>
<sequence>MFCSICKKTTVNFSNNYGSDYAQNIRVRDGVVVCNSCYKEVNNIMNLIYKDKKDRSISYPEDTDWGKRWIEEMMKERDDFLGDLAVTFREGVHSDIQVKPGSGLAIPAHKFMLRLHLSLSEFNHEELKTFLEFLYRGNLAKEKFEKHFFSLSIAADKYVIPHLQKFCEQQLLNSLDSTNALKVLEISELCSNETLKLAALRSILQYKNEIFTSPYFEEFAKQNPHLMVDIKRAFMTPPSDKKI</sequence>
<comment type="function">
    <text evidence="1">May act as a substrate-specific adapter of an E3 ubiquitin-protein ligase complex (CUL3-RBX1-BTB) which mediates the ubiquitination and subsequent proteasomal degradation of target proteins.</text>
</comment>
<organism evidence="4 5">
    <name type="scientific">Papaver atlanticum</name>
    <dbReference type="NCBI Taxonomy" id="357466"/>
    <lineage>
        <taxon>Eukaryota</taxon>
        <taxon>Viridiplantae</taxon>
        <taxon>Streptophyta</taxon>
        <taxon>Embryophyta</taxon>
        <taxon>Tracheophyta</taxon>
        <taxon>Spermatophyta</taxon>
        <taxon>Magnoliopsida</taxon>
        <taxon>Ranunculales</taxon>
        <taxon>Papaveraceae</taxon>
        <taxon>Papaveroideae</taxon>
        <taxon>Papaver</taxon>
    </lineage>
</organism>
<evidence type="ECO:0000313" key="4">
    <source>
        <dbReference type="EMBL" id="KAI3849746.1"/>
    </source>
</evidence>
<evidence type="ECO:0000256" key="1">
    <source>
        <dbReference type="ARBA" id="ARBA00002668"/>
    </source>
</evidence>
<reference evidence="4" key="1">
    <citation type="submission" date="2022-04" db="EMBL/GenBank/DDBJ databases">
        <title>A functionally conserved STORR gene fusion in Papaver species that diverged 16.8 million years ago.</title>
        <authorList>
            <person name="Catania T."/>
        </authorList>
    </citation>
    <scope>NUCLEOTIDE SEQUENCE</scope>
    <source>
        <strain evidence="4">S-188037</strain>
    </source>
</reference>
<dbReference type="PANTHER" id="PTHR47274:SF1">
    <property type="entry name" value="BTB_POZ DOMAIN CONTAINING PROTEIN, EXPRESSED"/>
    <property type="match status" value="1"/>
</dbReference>
<feature type="domain" description="BTB" evidence="3">
    <location>
        <begin position="117"/>
        <end position="174"/>
    </location>
</feature>
<comment type="caution">
    <text evidence="4">The sequence shown here is derived from an EMBL/GenBank/DDBJ whole genome shotgun (WGS) entry which is preliminary data.</text>
</comment>
<dbReference type="Pfam" id="PF00651">
    <property type="entry name" value="BTB"/>
    <property type="match status" value="1"/>
</dbReference>
<dbReference type="SUPFAM" id="SSF54695">
    <property type="entry name" value="POZ domain"/>
    <property type="match status" value="1"/>
</dbReference>
<keyword evidence="5" id="KW-1185">Reference proteome</keyword>
<evidence type="ECO:0000259" key="3">
    <source>
        <dbReference type="Pfam" id="PF00651"/>
    </source>
</evidence>
<proteinExistence type="predicted"/>
<accession>A0AAD4S054</accession>
<dbReference type="Proteomes" id="UP001202328">
    <property type="component" value="Unassembled WGS sequence"/>
</dbReference>
<evidence type="ECO:0000313" key="5">
    <source>
        <dbReference type="Proteomes" id="UP001202328"/>
    </source>
</evidence>
<dbReference type="InterPro" id="IPR011333">
    <property type="entry name" value="SKP1/BTB/POZ_sf"/>
</dbReference>
<dbReference type="Gene3D" id="3.30.710.10">
    <property type="entry name" value="Potassium Channel Kv1.1, Chain A"/>
    <property type="match status" value="1"/>
</dbReference>
<dbReference type="InterPro" id="IPR044784">
    <property type="entry name" value="At1g01640-like"/>
</dbReference>
<dbReference type="EMBL" id="JAJJMB010016078">
    <property type="protein sequence ID" value="KAI3849746.1"/>
    <property type="molecule type" value="Genomic_DNA"/>
</dbReference>
<dbReference type="InterPro" id="IPR000210">
    <property type="entry name" value="BTB/POZ_dom"/>
</dbReference>
<dbReference type="Gene3D" id="1.25.40.420">
    <property type="match status" value="1"/>
</dbReference>
<dbReference type="AlphaFoldDB" id="A0AAD4S054"/>
<gene>
    <name evidence="4" type="ORF">MKW98_026660</name>
</gene>
<dbReference type="PANTHER" id="PTHR47274">
    <property type="entry name" value="BTB/POZ DOMAIN CONTAINING PROTEIN, EXPRESSED-RELATED"/>
    <property type="match status" value="1"/>
</dbReference>
<comment type="pathway">
    <text evidence="2">Protein modification; protein ubiquitination.</text>
</comment>
<name>A0AAD4S054_9MAGN</name>
<evidence type="ECO:0000256" key="2">
    <source>
        <dbReference type="ARBA" id="ARBA00004906"/>
    </source>
</evidence>